<dbReference type="RefSeq" id="WP_283759821.1">
    <property type="nucleotide sequence ID" value="NZ_JAQOSQ010000027.1"/>
</dbReference>
<reference evidence="1 2" key="1">
    <citation type="submission" date="2023-01" db="EMBL/GenBank/DDBJ databases">
        <title>Novel diversity within Roseofilum (Cyanobacteria; Desertifilaceae) from marine benthic mats with descriptions of four novel species.</title>
        <authorList>
            <person name="Wang Y."/>
            <person name="Berthold D.E."/>
            <person name="Hu J."/>
            <person name="Lefler F.W."/>
            <person name="Laughinghouse H.D. IV."/>
        </authorList>
    </citation>
    <scope>NUCLEOTIDE SEQUENCE [LARGE SCALE GENOMIC DNA]</scope>
    <source>
        <strain evidence="1 2">BLCC-M143</strain>
    </source>
</reference>
<accession>A0ABT7C142</accession>
<keyword evidence="2" id="KW-1185">Reference proteome</keyword>
<sequence length="42" mass="4762">MSDFYERMKLSIARSPITAKMVIFAIAKSQHETLKLGYSKLG</sequence>
<comment type="caution">
    <text evidence="1">The sequence shown here is derived from an EMBL/GenBank/DDBJ whole genome shotgun (WGS) entry which is preliminary data.</text>
</comment>
<name>A0ABT7C142_9CYAN</name>
<proteinExistence type="predicted"/>
<protein>
    <submittedName>
        <fullName evidence="1">Uncharacterized protein</fullName>
    </submittedName>
</protein>
<dbReference type="EMBL" id="JAQOSQ010000027">
    <property type="protein sequence ID" value="MDJ1185174.1"/>
    <property type="molecule type" value="Genomic_DNA"/>
</dbReference>
<dbReference type="Proteomes" id="UP001232992">
    <property type="component" value="Unassembled WGS sequence"/>
</dbReference>
<organism evidence="1 2">
    <name type="scientific">Roseofilum casamattae BLCC-M143</name>
    <dbReference type="NCBI Taxonomy" id="3022442"/>
    <lineage>
        <taxon>Bacteria</taxon>
        <taxon>Bacillati</taxon>
        <taxon>Cyanobacteriota</taxon>
        <taxon>Cyanophyceae</taxon>
        <taxon>Desertifilales</taxon>
        <taxon>Desertifilaceae</taxon>
        <taxon>Roseofilum</taxon>
        <taxon>Roseofilum casamattae</taxon>
    </lineage>
</organism>
<evidence type="ECO:0000313" key="2">
    <source>
        <dbReference type="Proteomes" id="UP001232992"/>
    </source>
</evidence>
<evidence type="ECO:0000313" key="1">
    <source>
        <dbReference type="EMBL" id="MDJ1185174.1"/>
    </source>
</evidence>
<gene>
    <name evidence="1" type="ORF">PMH09_18460</name>
</gene>